<evidence type="ECO:0008006" key="4">
    <source>
        <dbReference type="Google" id="ProtNLM"/>
    </source>
</evidence>
<organism evidence="2 3">
    <name type="scientific">Strongylus vulgaris</name>
    <name type="common">Blood worm</name>
    <dbReference type="NCBI Taxonomy" id="40348"/>
    <lineage>
        <taxon>Eukaryota</taxon>
        <taxon>Metazoa</taxon>
        <taxon>Ecdysozoa</taxon>
        <taxon>Nematoda</taxon>
        <taxon>Chromadorea</taxon>
        <taxon>Rhabditida</taxon>
        <taxon>Rhabditina</taxon>
        <taxon>Rhabditomorpha</taxon>
        <taxon>Strongyloidea</taxon>
        <taxon>Strongylidae</taxon>
        <taxon>Strongylus</taxon>
    </lineage>
</organism>
<reference evidence="2 3" key="1">
    <citation type="submission" date="2018-11" db="EMBL/GenBank/DDBJ databases">
        <authorList>
            <consortium name="Pathogen Informatics"/>
        </authorList>
    </citation>
    <scope>NUCLEOTIDE SEQUENCE [LARGE SCALE GENOMIC DNA]</scope>
</reference>
<gene>
    <name evidence="2" type="ORF">SVUK_LOCUS5178</name>
</gene>
<dbReference type="AlphaFoldDB" id="A0A3P7IBE4"/>
<keyword evidence="3" id="KW-1185">Reference proteome</keyword>
<protein>
    <recommendedName>
        <fullName evidence="4">Vitellogenin domain-containing protein</fullName>
    </recommendedName>
</protein>
<proteinExistence type="predicted"/>
<feature type="chain" id="PRO_5018242061" description="Vitellogenin domain-containing protein" evidence="1">
    <location>
        <begin position="20"/>
        <end position="233"/>
    </location>
</feature>
<feature type="signal peptide" evidence="1">
    <location>
        <begin position="1"/>
        <end position="19"/>
    </location>
</feature>
<name>A0A3P7IBE4_STRVU</name>
<accession>A0A3P7IBE4</accession>
<dbReference type="OrthoDB" id="10256906at2759"/>
<keyword evidence="1" id="KW-0732">Signal</keyword>
<evidence type="ECO:0000313" key="2">
    <source>
        <dbReference type="EMBL" id="VDM70180.1"/>
    </source>
</evidence>
<dbReference type="EMBL" id="UYYB01014985">
    <property type="protein sequence ID" value="VDM70180.1"/>
    <property type="molecule type" value="Genomic_DNA"/>
</dbReference>
<sequence>MNVTPVRLACWSLVVSGEALHIASLLADPSTLDGAATSVCALHTQRFFSMLDLAELAGTEKSDAKSSLLDWLSVEDLSGSQEFLRDILQSPSSFAQQLSKAHDAATATLLQWGRSRQAANIGFKLAEWLRANGKEETAVPLELRFISSLLESGMKSQTVVDIMKRVVPYLKDDIDYERLLSYRLFMAVYENNIEERKKIAEDLVAQIKKRTSSEKIRPRRVRSALRFMFISMK</sequence>
<dbReference type="Proteomes" id="UP000270094">
    <property type="component" value="Unassembled WGS sequence"/>
</dbReference>
<evidence type="ECO:0000313" key="3">
    <source>
        <dbReference type="Proteomes" id="UP000270094"/>
    </source>
</evidence>
<evidence type="ECO:0000256" key="1">
    <source>
        <dbReference type="SAM" id="SignalP"/>
    </source>
</evidence>